<gene>
    <name evidence="3" type="ORF">ACIBP5_26875</name>
</gene>
<dbReference type="PANTHER" id="PTHR43619">
    <property type="entry name" value="S-ADENOSYL-L-METHIONINE-DEPENDENT METHYLTRANSFERASE YKTD-RELATED"/>
    <property type="match status" value="1"/>
</dbReference>
<sequence>MATDKVRLTAEKATLLATLYGRALDARAPHPILADTLSLEVARRIDHDFRRTGMTRGSAAAVALRARFLDGWAREFLARHPEASVLHLGCGLDTRAHRLDPPAGVDWYDVDYPDVIELRRRLFPERPRQTVVGASVTDSGWLDRVPRDKPVLVVAEGLLYYLDRDGGRALLRRIAEGFPSGQLIFDALTPRGLRLQWLNPPVRRAGATMHWAVDGTADLLSISPMLRCLDALSVFDIDGYDRLPGPYRLLVRVAGRVPAVRRLACFYRLEFGDQRP</sequence>
<dbReference type="Pfam" id="PF04072">
    <property type="entry name" value="LCM"/>
    <property type="match status" value="1"/>
</dbReference>
<evidence type="ECO:0000313" key="3">
    <source>
        <dbReference type="EMBL" id="MFI7443608.1"/>
    </source>
</evidence>
<comment type="caution">
    <text evidence="3">The sequence shown here is derived from an EMBL/GenBank/DDBJ whole genome shotgun (WGS) entry which is preliminary data.</text>
</comment>
<dbReference type="Gene3D" id="3.40.50.150">
    <property type="entry name" value="Vaccinia Virus protein VP39"/>
    <property type="match status" value="1"/>
</dbReference>
<accession>A0ABW8AB38</accession>
<dbReference type="Proteomes" id="UP001612928">
    <property type="component" value="Unassembled WGS sequence"/>
</dbReference>
<reference evidence="3 4" key="1">
    <citation type="submission" date="2024-10" db="EMBL/GenBank/DDBJ databases">
        <title>The Natural Products Discovery Center: Release of the First 8490 Sequenced Strains for Exploring Actinobacteria Biosynthetic Diversity.</title>
        <authorList>
            <person name="Kalkreuter E."/>
            <person name="Kautsar S.A."/>
            <person name="Yang D."/>
            <person name="Bader C.D."/>
            <person name="Teijaro C.N."/>
            <person name="Fluegel L."/>
            <person name="Davis C.M."/>
            <person name="Simpson J.R."/>
            <person name="Lauterbach L."/>
            <person name="Steele A.D."/>
            <person name="Gui C."/>
            <person name="Meng S."/>
            <person name="Li G."/>
            <person name="Viehrig K."/>
            <person name="Ye F."/>
            <person name="Su P."/>
            <person name="Kiefer A.F."/>
            <person name="Nichols A."/>
            <person name="Cepeda A.J."/>
            <person name="Yan W."/>
            <person name="Fan B."/>
            <person name="Jiang Y."/>
            <person name="Adhikari A."/>
            <person name="Zheng C.-J."/>
            <person name="Schuster L."/>
            <person name="Cowan T.M."/>
            <person name="Smanski M.J."/>
            <person name="Chevrette M.G."/>
            <person name="De Carvalho L.P.S."/>
            <person name="Shen B."/>
        </authorList>
    </citation>
    <scope>NUCLEOTIDE SEQUENCE [LARGE SCALE GENOMIC DNA]</scope>
    <source>
        <strain evidence="3 4">NPDC049503</strain>
    </source>
</reference>
<keyword evidence="2" id="KW-0808">Transferase</keyword>
<dbReference type="GO" id="GO:0008168">
    <property type="term" value="F:methyltransferase activity"/>
    <property type="evidence" value="ECO:0007669"/>
    <property type="project" value="UniProtKB-KW"/>
</dbReference>
<proteinExistence type="predicted"/>
<dbReference type="EMBL" id="JBITMB010000006">
    <property type="protein sequence ID" value="MFI7443608.1"/>
    <property type="molecule type" value="Genomic_DNA"/>
</dbReference>
<evidence type="ECO:0000256" key="1">
    <source>
        <dbReference type="ARBA" id="ARBA00022603"/>
    </source>
</evidence>
<evidence type="ECO:0000313" key="4">
    <source>
        <dbReference type="Proteomes" id="UP001612928"/>
    </source>
</evidence>
<dbReference type="PIRSF" id="PIRSF028177">
    <property type="entry name" value="Polyketide_synth_Omtfrase_TcmP"/>
    <property type="match status" value="1"/>
</dbReference>
<evidence type="ECO:0000256" key="2">
    <source>
        <dbReference type="ARBA" id="ARBA00022679"/>
    </source>
</evidence>
<dbReference type="InterPro" id="IPR029063">
    <property type="entry name" value="SAM-dependent_MTases_sf"/>
</dbReference>
<dbReference type="InterPro" id="IPR007213">
    <property type="entry name" value="Ppm1/Ppm2/Tcmp"/>
</dbReference>
<dbReference type="RefSeq" id="WP_397023775.1">
    <property type="nucleotide sequence ID" value="NZ_JBITMB010000006.1"/>
</dbReference>
<name>A0ABW8AB38_9ACTN</name>
<dbReference type="InterPro" id="IPR016874">
    <property type="entry name" value="TcmP-like"/>
</dbReference>
<organism evidence="3 4">
    <name type="scientific">Nonomuraea indica</name>
    <dbReference type="NCBI Taxonomy" id="1581193"/>
    <lineage>
        <taxon>Bacteria</taxon>
        <taxon>Bacillati</taxon>
        <taxon>Actinomycetota</taxon>
        <taxon>Actinomycetes</taxon>
        <taxon>Streptosporangiales</taxon>
        <taxon>Streptosporangiaceae</taxon>
        <taxon>Nonomuraea</taxon>
    </lineage>
</organism>
<dbReference type="PANTHER" id="PTHR43619:SF2">
    <property type="entry name" value="S-ADENOSYL-L-METHIONINE-DEPENDENT METHYLTRANSFERASES SUPERFAMILY PROTEIN"/>
    <property type="match status" value="1"/>
</dbReference>
<protein>
    <submittedName>
        <fullName evidence="3">Class I SAM-dependent methyltransferase</fullName>
    </submittedName>
</protein>
<keyword evidence="4" id="KW-1185">Reference proteome</keyword>
<dbReference type="GO" id="GO:0032259">
    <property type="term" value="P:methylation"/>
    <property type="evidence" value="ECO:0007669"/>
    <property type="project" value="UniProtKB-KW"/>
</dbReference>
<keyword evidence="1 3" id="KW-0489">Methyltransferase</keyword>
<dbReference type="SUPFAM" id="SSF53335">
    <property type="entry name" value="S-adenosyl-L-methionine-dependent methyltransferases"/>
    <property type="match status" value="1"/>
</dbReference>